<organism evidence="3 4">
    <name type="scientific">Tigriopus californicus</name>
    <name type="common">Marine copepod</name>
    <dbReference type="NCBI Taxonomy" id="6832"/>
    <lineage>
        <taxon>Eukaryota</taxon>
        <taxon>Metazoa</taxon>
        <taxon>Ecdysozoa</taxon>
        <taxon>Arthropoda</taxon>
        <taxon>Crustacea</taxon>
        <taxon>Multicrustacea</taxon>
        <taxon>Hexanauplia</taxon>
        <taxon>Copepoda</taxon>
        <taxon>Harpacticoida</taxon>
        <taxon>Harpacticidae</taxon>
        <taxon>Tigriopus</taxon>
    </lineage>
</organism>
<proteinExistence type="inferred from homology"/>
<evidence type="ECO:0000256" key="2">
    <source>
        <dbReference type="SAM" id="MobiDB-lite"/>
    </source>
</evidence>
<dbReference type="OrthoDB" id="191979at2759"/>
<comment type="caution">
    <text evidence="3">The sequence shown here is derived from an EMBL/GenBank/DDBJ whole genome shotgun (WGS) entry which is preliminary data.</text>
</comment>
<evidence type="ECO:0000313" key="3">
    <source>
        <dbReference type="EMBL" id="TRY74978.1"/>
    </source>
</evidence>
<dbReference type="InterPro" id="IPR029058">
    <property type="entry name" value="AB_hydrolase_fold"/>
</dbReference>
<name>A0A553PBB9_TIGCA</name>
<evidence type="ECO:0000256" key="1">
    <source>
        <dbReference type="ARBA" id="ARBA00005598"/>
    </source>
</evidence>
<dbReference type="PANTHER" id="PTHR11034">
    <property type="entry name" value="N-MYC DOWNSTREAM REGULATED"/>
    <property type="match status" value="1"/>
</dbReference>
<dbReference type="SUPFAM" id="SSF53474">
    <property type="entry name" value="alpha/beta-Hydrolases"/>
    <property type="match status" value="1"/>
</dbReference>
<accession>A0A553PBB9</accession>
<dbReference type="OMA" id="TTHKSMN"/>
<reference evidence="3 4" key="1">
    <citation type="journal article" date="2018" name="Nat. Ecol. Evol.">
        <title>Genomic signatures of mitonuclear coevolution across populations of Tigriopus californicus.</title>
        <authorList>
            <person name="Barreto F.S."/>
            <person name="Watson E.T."/>
            <person name="Lima T.G."/>
            <person name="Willett C.S."/>
            <person name="Edmands S."/>
            <person name="Li W."/>
            <person name="Burton R.S."/>
        </authorList>
    </citation>
    <scope>NUCLEOTIDE SEQUENCE [LARGE SCALE GENOMIC DNA]</scope>
    <source>
        <strain evidence="3 4">San Diego</strain>
    </source>
</reference>
<dbReference type="Pfam" id="PF03096">
    <property type="entry name" value="Ndr"/>
    <property type="match status" value="1"/>
</dbReference>
<dbReference type="Proteomes" id="UP000318571">
    <property type="component" value="Chromosome 2"/>
</dbReference>
<feature type="region of interest" description="Disordered" evidence="2">
    <location>
        <begin position="308"/>
        <end position="346"/>
    </location>
</feature>
<dbReference type="InterPro" id="IPR004142">
    <property type="entry name" value="NDRG"/>
</dbReference>
<feature type="compositionally biased region" description="Basic and acidic residues" evidence="2">
    <location>
        <begin position="327"/>
        <end position="336"/>
    </location>
</feature>
<dbReference type="AlphaFoldDB" id="A0A553PBB9"/>
<dbReference type="EMBL" id="VCGU01000005">
    <property type="protein sequence ID" value="TRY74978.1"/>
    <property type="molecule type" value="Genomic_DNA"/>
</dbReference>
<gene>
    <name evidence="3" type="ORF">TCAL_12133</name>
</gene>
<evidence type="ECO:0008006" key="5">
    <source>
        <dbReference type="Google" id="ProtNLM"/>
    </source>
</evidence>
<dbReference type="Gene3D" id="3.40.50.1820">
    <property type="entry name" value="alpha/beta hydrolase"/>
    <property type="match status" value="1"/>
</dbReference>
<evidence type="ECO:0000313" key="4">
    <source>
        <dbReference type="Proteomes" id="UP000318571"/>
    </source>
</evidence>
<comment type="similarity">
    <text evidence="1">Belongs to the NDRG family.</text>
</comment>
<keyword evidence="4" id="KW-1185">Reference proteome</keyword>
<sequence length="346" mass="38831">MGDTLHTHVIETERCGSLNVYVQGDIEQARKGDKDGKPVFLTVHDIGKNHNSWLNFVYHPSMANIRERAVFVHVDLLGQEDDSEDLPDPHKFPTMQEMGEDLVNILDNLRIKYIIGLGDGAGANILARFATMHHTRCLGVVLVNPTGNAATFIEQFKDKMHPKLARIQSTTENYLIMHKYGHKLDDDEQDDEELVKAFEDYKEKLRTAKLNMKNAKVYVDAFMKRDDITGRIKNITDDVLLVCGSKSAYVANMDTMYSFCDKTKTSNLKIDDIGDVLEEAPSKLANSLLLFCKGLGWMISLTAPGIERQRSASQSSTGSGGGLQRRMSMEEYDKPNIRRLSLTGAD</sequence>
<protein>
    <recommendedName>
        <fullName evidence="5">AB hydrolase-1 domain-containing protein</fullName>
    </recommendedName>
</protein>